<accession>A0A1L9V4L5</accession>
<dbReference type="Proteomes" id="UP000184300">
    <property type="component" value="Unassembled WGS sequence"/>
</dbReference>
<dbReference type="EMBL" id="KV878928">
    <property type="protein sequence ID" value="OJJ78772.1"/>
    <property type="molecule type" value="Genomic_DNA"/>
</dbReference>
<name>A0A1L9V4L5_ASPGL</name>
<evidence type="ECO:0000313" key="1">
    <source>
        <dbReference type="EMBL" id="OJJ78772.1"/>
    </source>
</evidence>
<organism evidence="1 2">
    <name type="scientific">Aspergillus glaucus CBS 516.65</name>
    <dbReference type="NCBI Taxonomy" id="1160497"/>
    <lineage>
        <taxon>Eukaryota</taxon>
        <taxon>Fungi</taxon>
        <taxon>Dikarya</taxon>
        <taxon>Ascomycota</taxon>
        <taxon>Pezizomycotina</taxon>
        <taxon>Eurotiomycetes</taxon>
        <taxon>Eurotiomycetidae</taxon>
        <taxon>Eurotiales</taxon>
        <taxon>Aspergillaceae</taxon>
        <taxon>Aspergillus</taxon>
        <taxon>Aspergillus subgen. Aspergillus</taxon>
    </lineage>
</organism>
<reference evidence="2" key="1">
    <citation type="journal article" date="2017" name="Genome Biol.">
        <title>Comparative genomics reveals high biological diversity and specific adaptations in the industrially and medically important fungal genus Aspergillus.</title>
        <authorList>
            <person name="de Vries R.P."/>
            <person name="Riley R."/>
            <person name="Wiebenga A."/>
            <person name="Aguilar-Osorio G."/>
            <person name="Amillis S."/>
            <person name="Uchima C.A."/>
            <person name="Anderluh G."/>
            <person name="Asadollahi M."/>
            <person name="Askin M."/>
            <person name="Barry K."/>
            <person name="Battaglia E."/>
            <person name="Bayram O."/>
            <person name="Benocci T."/>
            <person name="Braus-Stromeyer S.A."/>
            <person name="Caldana C."/>
            <person name="Canovas D."/>
            <person name="Cerqueira G.C."/>
            <person name="Chen F."/>
            <person name="Chen W."/>
            <person name="Choi C."/>
            <person name="Clum A."/>
            <person name="Dos Santos R.A."/>
            <person name="Damasio A.R."/>
            <person name="Diallinas G."/>
            <person name="Emri T."/>
            <person name="Fekete E."/>
            <person name="Flipphi M."/>
            <person name="Freyberg S."/>
            <person name="Gallo A."/>
            <person name="Gournas C."/>
            <person name="Habgood R."/>
            <person name="Hainaut M."/>
            <person name="Harispe M.L."/>
            <person name="Henrissat B."/>
            <person name="Hilden K.S."/>
            <person name="Hope R."/>
            <person name="Hossain A."/>
            <person name="Karabika E."/>
            <person name="Karaffa L."/>
            <person name="Karanyi Z."/>
            <person name="Krasevec N."/>
            <person name="Kuo A."/>
            <person name="Kusch H."/>
            <person name="LaButti K."/>
            <person name="Lagendijk E.L."/>
            <person name="Lapidus A."/>
            <person name="Levasseur A."/>
            <person name="Lindquist E."/>
            <person name="Lipzen A."/>
            <person name="Logrieco A.F."/>
            <person name="MacCabe A."/>
            <person name="Maekelae M.R."/>
            <person name="Malavazi I."/>
            <person name="Melin P."/>
            <person name="Meyer V."/>
            <person name="Mielnichuk N."/>
            <person name="Miskei M."/>
            <person name="Molnar A.P."/>
            <person name="Mule G."/>
            <person name="Ngan C.Y."/>
            <person name="Orejas M."/>
            <person name="Orosz E."/>
            <person name="Ouedraogo J.P."/>
            <person name="Overkamp K.M."/>
            <person name="Park H.-S."/>
            <person name="Perrone G."/>
            <person name="Piumi F."/>
            <person name="Punt P.J."/>
            <person name="Ram A.F."/>
            <person name="Ramon A."/>
            <person name="Rauscher S."/>
            <person name="Record E."/>
            <person name="Riano-Pachon D.M."/>
            <person name="Robert V."/>
            <person name="Roehrig J."/>
            <person name="Ruller R."/>
            <person name="Salamov A."/>
            <person name="Salih N.S."/>
            <person name="Samson R.A."/>
            <person name="Sandor E."/>
            <person name="Sanguinetti M."/>
            <person name="Schuetze T."/>
            <person name="Sepcic K."/>
            <person name="Shelest E."/>
            <person name="Sherlock G."/>
            <person name="Sophianopoulou V."/>
            <person name="Squina F.M."/>
            <person name="Sun H."/>
            <person name="Susca A."/>
            <person name="Todd R.B."/>
            <person name="Tsang A."/>
            <person name="Unkles S.E."/>
            <person name="van de Wiele N."/>
            <person name="van Rossen-Uffink D."/>
            <person name="Oliveira J.V."/>
            <person name="Vesth T.C."/>
            <person name="Visser J."/>
            <person name="Yu J.-H."/>
            <person name="Zhou M."/>
            <person name="Andersen M.R."/>
            <person name="Archer D.B."/>
            <person name="Baker S.E."/>
            <person name="Benoit I."/>
            <person name="Brakhage A.A."/>
            <person name="Braus G.H."/>
            <person name="Fischer R."/>
            <person name="Frisvad J.C."/>
            <person name="Goldman G.H."/>
            <person name="Houbraken J."/>
            <person name="Oakley B."/>
            <person name="Pocsi I."/>
            <person name="Scazzocchio C."/>
            <person name="Seiboth B."/>
            <person name="vanKuyk P.A."/>
            <person name="Wortman J."/>
            <person name="Dyer P.S."/>
            <person name="Grigoriev I.V."/>
        </authorList>
    </citation>
    <scope>NUCLEOTIDE SEQUENCE [LARGE SCALE GENOMIC DNA]</scope>
    <source>
        <strain evidence="2">CBS 516.65</strain>
    </source>
</reference>
<dbReference type="RefSeq" id="XP_022395470.1">
    <property type="nucleotide sequence ID" value="XM_022548525.1"/>
</dbReference>
<dbReference type="AlphaFoldDB" id="A0A1L9V4L5"/>
<dbReference type="STRING" id="1160497.A0A1L9V4L5"/>
<dbReference type="VEuPathDB" id="FungiDB:ASPGLDRAFT_62336"/>
<gene>
    <name evidence="1" type="ORF">ASPGLDRAFT_62336</name>
</gene>
<dbReference type="OrthoDB" id="4506733at2759"/>
<dbReference type="GeneID" id="34464785"/>
<keyword evidence="2" id="KW-1185">Reference proteome</keyword>
<sequence>MFDKQTEEMKALQYSMQSLKATNSPPASNPSGHANSYQDAALASHLTSTKSSLVLNWMQGNTNGSIGTNGTLSTSPSNQATPFPLKTDLEIHIQGTDHQIIDPLRHQKEAKVVEQANQAIKESNNAIIVHRSVSTGCILPSRDVILHAESLENVEQLARAAKDWCLTFGDNATIKRRTYHIVMNSVNCKLDLAAAPAHIKVDNLGRLASAPTAITYTGWLLGP</sequence>
<proteinExistence type="predicted"/>
<evidence type="ECO:0000313" key="2">
    <source>
        <dbReference type="Proteomes" id="UP000184300"/>
    </source>
</evidence>
<protein>
    <submittedName>
        <fullName evidence="1">Uncharacterized protein</fullName>
    </submittedName>
</protein>